<gene>
    <name evidence="5" type="ORF">QO011_004127</name>
</gene>
<dbReference type="CDD" id="cd01166">
    <property type="entry name" value="KdgK"/>
    <property type="match status" value="1"/>
</dbReference>
<dbReference type="PANTHER" id="PTHR43085">
    <property type="entry name" value="HEXOKINASE FAMILY MEMBER"/>
    <property type="match status" value="1"/>
</dbReference>
<feature type="domain" description="Carbohydrate kinase PfkB" evidence="4">
    <location>
        <begin position="1"/>
        <end position="297"/>
    </location>
</feature>
<protein>
    <submittedName>
        <fullName evidence="5">2-dehydro-3-deoxygluconokinase</fullName>
        <ecNumber evidence="5">2.7.1.45</ecNumber>
    </submittedName>
</protein>
<dbReference type="Proteomes" id="UP001242480">
    <property type="component" value="Unassembled WGS sequence"/>
</dbReference>
<comment type="similarity">
    <text evidence="1">Belongs to the carbohydrate kinase PfkB family.</text>
</comment>
<evidence type="ECO:0000256" key="3">
    <source>
        <dbReference type="ARBA" id="ARBA00022777"/>
    </source>
</evidence>
<dbReference type="Gene3D" id="3.40.1190.20">
    <property type="match status" value="1"/>
</dbReference>
<dbReference type="InterPro" id="IPR050306">
    <property type="entry name" value="PfkB_Carbo_kinase"/>
</dbReference>
<dbReference type="GO" id="GO:0008673">
    <property type="term" value="F:2-dehydro-3-deoxygluconokinase activity"/>
    <property type="evidence" value="ECO:0007669"/>
    <property type="project" value="UniProtKB-EC"/>
</dbReference>
<evidence type="ECO:0000313" key="6">
    <source>
        <dbReference type="Proteomes" id="UP001242480"/>
    </source>
</evidence>
<comment type="caution">
    <text evidence="5">The sequence shown here is derived from an EMBL/GenBank/DDBJ whole genome shotgun (WGS) entry which is preliminary data.</text>
</comment>
<evidence type="ECO:0000313" key="5">
    <source>
        <dbReference type="EMBL" id="MDQ0471104.1"/>
    </source>
</evidence>
<sequence length="306" mass="32015">MTDLLALGECMVELSRQPDGRFSLAYGGDTFNTAAYAARLGLAAAYGTALGDDPYSRGILDLAAAEAVDTTLVPRLPGRVPGLYVIETDGRGERSFFYWRDTAPARELFELPAAEALVAAMARARCVYFSGITLSLYGPAGLDRFERSVAAARAAGARIAFDGNFRPRNWKGDLARARAVFARFLVHVDLALPTFDDEQALWGDADPAATLDRLAGHGIAEIVIKNGPAGVSIRSVGLAAAVPVPAPVEPVDTTAAGDSFNAGYLAGRLRGAEPGEAALLGHRLAAVVIRHRGAIVPKAATAGLAA</sequence>
<evidence type="ECO:0000256" key="2">
    <source>
        <dbReference type="ARBA" id="ARBA00022679"/>
    </source>
</evidence>
<dbReference type="SUPFAM" id="SSF53613">
    <property type="entry name" value="Ribokinase-like"/>
    <property type="match status" value="1"/>
</dbReference>
<proteinExistence type="inferred from homology"/>
<dbReference type="InterPro" id="IPR002173">
    <property type="entry name" value="Carboh/pur_kinase_PfkB_CS"/>
</dbReference>
<keyword evidence="6" id="KW-1185">Reference proteome</keyword>
<name>A0ABU0JCX8_9HYPH</name>
<dbReference type="PROSITE" id="PS00584">
    <property type="entry name" value="PFKB_KINASES_2"/>
    <property type="match status" value="1"/>
</dbReference>
<organism evidence="5 6">
    <name type="scientific">Labrys wisconsinensis</name>
    <dbReference type="NCBI Taxonomy" id="425677"/>
    <lineage>
        <taxon>Bacteria</taxon>
        <taxon>Pseudomonadati</taxon>
        <taxon>Pseudomonadota</taxon>
        <taxon>Alphaproteobacteria</taxon>
        <taxon>Hyphomicrobiales</taxon>
        <taxon>Xanthobacteraceae</taxon>
        <taxon>Labrys</taxon>
    </lineage>
</organism>
<evidence type="ECO:0000256" key="1">
    <source>
        <dbReference type="ARBA" id="ARBA00010688"/>
    </source>
</evidence>
<dbReference type="InterPro" id="IPR029056">
    <property type="entry name" value="Ribokinase-like"/>
</dbReference>
<dbReference type="EC" id="2.7.1.45" evidence="5"/>
<dbReference type="EMBL" id="JAUSVX010000008">
    <property type="protein sequence ID" value="MDQ0471104.1"/>
    <property type="molecule type" value="Genomic_DNA"/>
</dbReference>
<dbReference type="InterPro" id="IPR011611">
    <property type="entry name" value="PfkB_dom"/>
</dbReference>
<evidence type="ECO:0000259" key="4">
    <source>
        <dbReference type="Pfam" id="PF00294"/>
    </source>
</evidence>
<dbReference type="Pfam" id="PF00294">
    <property type="entry name" value="PfkB"/>
    <property type="match status" value="1"/>
</dbReference>
<dbReference type="PANTHER" id="PTHR43085:SF15">
    <property type="entry name" value="2-DEHYDRO-3-DEOXYGLUCONOKINASE"/>
    <property type="match status" value="1"/>
</dbReference>
<dbReference type="RefSeq" id="WP_307275731.1">
    <property type="nucleotide sequence ID" value="NZ_JAUSVX010000008.1"/>
</dbReference>
<reference evidence="5 6" key="1">
    <citation type="submission" date="2023-07" db="EMBL/GenBank/DDBJ databases">
        <title>Genomic Encyclopedia of Type Strains, Phase IV (KMG-IV): sequencing the most valuable type-strain genomes for metagenomic binning, comparative biology and taxonomic classification.</title>
        <authorList>
            <person name="Goeker M."/>
        </authorList>
    </citation>
    <scope>NUCLEOTIDE SEQUENCE [LARGE SCALE GENOMIC DNA]</scope>
    <source>
        <strain evidence="5 6">DSM 19619</strain>
    </source>
</reference>
<accession>A0ABU0JCX8</accession>
<keyword evidence="2 5" id="KW-0808">Transferase</keyword>
<keyword evidence="3" id="KW-0418">Kinase</keyword>